<accession>A0A8E2JQ21</accession>
<organism evidence="1 2">
    <name type="scientific">Glonium stellatum</name>
    <dbReference type="NCBI Taxonomy" id="574774"/>
    <lineage>
        <taxon>Eukaryota</taxon>
        <taxon>Fungi</taxon>
        <taxon>Dikarya</taxon>
        <taxon>Ascomycota</taxon>
        <taxon>Pezizomycotina</taxon>
        <taxon>Dothideomycetes</taxon>
        <taxon>Pleosporomycetidae</taxon>
        <taxon>Gloniales</taxon>
        <taxon>Gloniaceae</taxon>
        <taxon>Glonium</taxon>
    </lineage>
</organism>
<reference evidence="1 2" key="1">
    <citation type="journal article" date="2016" name="Nat. Commun.">
        <title>Ectomycorrhizal ecology is imprinted in the genome of the dominant symbiotic fungus Cenococcum geophilum.</title>
        <authorList>
            <consortium name="DOE Joint Genome Institute"/>
            <person name="Peter M."/>
            <person name="Kohler A."/>
            <person name="Ohm R.A."/>
            <person name="Kuo A."/>
            <person name="Krutzmann J."/>
            <person name="Morin E."/>
            <person name="Arend M."/>
            <person name="Barry K.W."/>
            <person name="Binder M."/>
            <person name="Choi C."/>
            <person name="Clum A."/>
            <person name="Copeland A."/>
            <person name="Grisel N."/>
            <person name="Haridas S."/>
            <person name="Kipfer T."/>
            <person name="LaButti K."/>
            <person name="Lindquist E."/>
            <person name="Lipzen A."/>
            <person name="Maire R."/>
            <person name="Meier B."/>
            <person name="Mihaltcheva S."/>
            <person name="Molinier V."/>
            <person name="Murat C."/>
            <person name="Poggeler S."/>
            <person name="Quandt C.A."/>
            <person name="Sperisen C."/>
            <person name="Tritt A."/>
            <person name="Tisserant E."/>
            <person name="Crous P.W."/>
            <person name="Henrissat B."/>
            <person name="Nehls U."/>
            <person name="Egli S."/>
            <person name="Spatafora J.W."/>
            <person name="Grigoriev I.V."/>
            <person name="Martin F.M."/>
        </authorList>
    </citation>
    <scope>NUCLEOTIDE SEQUENCE [LARGE SCALE GENOMIC DNA]</scope>
    <source>
        <strain evidence="1 2">CBS 207.34</strain>
    </source>
</reference>
<dbReference type="OrthoDB" id="4172108at2759"/>
<name>A0A8E2JQ21_9PEZI</name>
<proteinExistence type="predicted"/>
<protein>
    <submittedName>
        <fullName evidence="1">Uncharacterized protein</fullName>
    </submittedName>
</protein>
<dbReference type="EMBL" id="KV750320">
    <property type="protein sequence ID" value="OCL05313.1"/>
    <property type="molecule type" value="Genomic_DNA"/>
</dbReference>
<evidence type="ECO:0000313" key="1">
    <source>
        <dbReference type="EMBL" id="OCL05313.1"/>
    </source>
</evidence>
<sequence length="234" mass="26578">MTLEDCQRFLQPYADALIDRKKSVPYVWHTIKFTNEKEDVDRLRKQVGGHVQSLNLYIGYLRLEMQLEAEQRIQQSRHLSLAQPIPEESDLDITQPLELHPRKRLRTSRVKSFAALPQADTRNTAIGIDSESEDISETRNEATIKNSEQQPSSALSRLRQEVDIALERAKNRVKRVTAEEIAQKAAVLAMRDQALEGGTTFPGPGCGIAITTTAPSTKELYPMKEWDFKISPQH</sequence>
<dbReference type="Proteomes" id="UP000250140">
    <property type="component" value="Unassembled WGS sequence"/>
</dbReference>
<evidence type="ECO:0000313" key="2">
    <source>
        <dbReference type="Proteomes" id="UP000250140"/>
    </source>
</evidence>
<keyword evidence="2" id="KW-1185">Reference proteome</keyword>
<gene>
    <name evidence="1" type="ORF">AOQ84DRAFT_379710</name>
</gene>
<dbReference type="AlphaFoldDB" id="A0A8E2JQ21"/>